<feature type="region of interest" description="Disordered" evidence="1">
    <location>
        <begin position="310"/>
        <end position="340"/>
    </location>
</feature>
<accession>A0ABD3QRU2</accession>
<dbReference type="Proteomes" id="UP001516023">
    <property type="component" value="Unassembled WGS sequence"/>
</dbReference>
<dbReference type="PROSITE" id="PS50206">
    <property type="entry name" value="RHODANESE_3"/>
    <property type="match status" value="1"/>
</dbReference>
<sequence length="550" mass="61678">MSESTPIASAEYRILALYRFVPLVALPELGNNDPQPEPVPDPERHPALKSLQRELYDALRPWQVRGTLLLAPEGINGTICYPFHAREDVDAAASDDPVFEYLKGHALFGGPDLRTRLSVWTDCCDGHEEESDDGASNNDVTHHEHTSSQSAQKKIHQLKQPQQAFQRLKIKIKAEIVTMGLGRPLGHYSRGAEDFPSLQRCCDVKNGASAHQTSQLAETARSTSPLSRHLQNQRCNPLLTKGQYLSPSQWDSLCIADPDVLVIDTRNTYEVEIGTFDRAIDPKTNHFAEFPNYLERLAWQYDWSAYKESNSGQVESGERAEMRGGTGHGEHSQGGTEKRKVPPKAIAMFCTGGIRCEKATSYALQSHLFPKNMPIYHLEGGILAYLDYVAKQKRHDKGSNYDELGGADTSRPKSTFHGECFVFDKRVAVTEGLRPSKNYIPCYGCRGPMDRRLLLSANENTSGDKSEAAECKQSSIPSKYQTLMQGIPNLPELHYDPFTKQYYLPGLTCPRCHDGTTRESLERFAQRKEQMEICEREGKSHFRDGKLIGC</sequence>
<dbReference type="PANTHER" id="PTHR43268:SF3">
    <property type="entry name" value="RHODANESE-LIKE DOMAIN-CONTAINING PROTEIN 7-RELATED"/>
    <property type="match status" value="1"/>
</dbReference>
<dbReference type="Pfam" id="PF17773">
    <property type="entry name" value="UPF0176_N"/>
    <property type="match status" value="1"/>
</dbReference>
<dbReference type="InterPro" id="IPR001763">
    <property type="entry name" value="Rhodanese-like_dom"/>
</dbReference>
<proteinExistence type="predicted"/>
<gene>
    <name evidence="3" type="ORF">HJC23_003400</name>
</gene>
<feature type="compositionally biased region" description="Basic and acidic residues" evidence="1">
    <location>
        <begin position="316"/>
        <end position="340"/>
    </location>
</feature>
<name>A0ABD3QRU2_9STRA</name>
<dbReference type="InterPro" id="IPR036873">
    <property type="entry name" value="Rhodanese-like_dom_sf"/>
</dbReference>
<dbReference type="EMBL" id="JABMIG020000015">
    <property type="protein sequence ID" value="KAL3803125.1"/>
    <property type="molecule type" value="Genomic_DNA"/>
</dbReference>
<feature type="domain" description="Rhodanese" evidence="2">
    <location>
        <begin position="256"/>
        <end position="394"/>
    </location>
</feature>
<dbReference type="InterPro" id="IPR040503">
    <property type="entry name" value="TRHO_N"/>
</dbReference>
<reference evidence="3 4" key="1">
    <citation type="journal article" date="2020" name="G3 (Bethesda)">
        <title>Improved Reference Genome for Cyclotella cryptica CCMP332, a Model for Cell Wall Morphogenesis, Salinity Adaptation, and Lipid Production in Diatoms (Bacillariophyta).</title>
        <authorList>
            <person name="Roberts W.R."/>
            <person name="Downey K.M."/>
            <person name="Ruck E.C."/>
            <person name="Traller J.C."/>
            <person name="Alverson A.J."/>
        </authorList>
    </citation>
    <scope>NUCLEOTIDE SEQUENCE [LARGE SCALE GENOMIC DNA]</scope>
    <source>
        <strain evidence="3 4">CCMP332</strain>
    </source>
</reference>
<dbReference type="Gene3D" id="3.40.250.10">
    <property type="entry name" value="Rhodanese-like domain"/>
    <property type="match status" value="1"/>
</dbReference>
<dbReference type="SUPFAM" id="SSF52821">
    <property type="entry name" value="Rhodanese/Cell cycle control phosphatase"/>
    <property type="match status" value="1"/>
</dbReference>
<protein>
    <recommendedName>
        <fullName evidence="2">Rhodanese domain-containing protein</fullName>
    </recommendedName>
</protein>
<dbReference type="Gene3D" id="3.30.70.100">
    <property type="match status" value="1"/>
</dbReference>
<organism evidence="3 4">
    <name type="scientific">Cyclotella cryptica</name>
    <dbReference type="NCBI Taxonomy" id="29204"/>
    <lineage>
        <taxon>Eukaryota</taxon>
        <taxon>Sar</taxon>
        <taxon>Stramenopiles</taxon>
        <taxon>Ochrophyta</taxon>
        <taxon>Bacillariophyta</taxon>
        <taxon>Coscinodiscophyceae</taxon>
        <taxon>Thalassiosirophycidae</taxon>
        <taxon>Stephanodiscales</taxon>
        <taxon>Stephanodiscaceae</taxon>
        <taxon>Cyclotella</taxon>
    </lineage>
</organism>
<dbReference type="AlphaFoldDB" id="A0ABD3QRU2"/>
<feature type="region of interest" description="Disordered" evidence="1">
    <location>
        <begin position="127"/>
        <end position="158"/>
    </location>
</feature>
<keyword evidence="4" id="KW-1185">Reference proteome</keyword>
<dbReference type="InterPro" id="IPR020936">
    <property type="entry name" value="TrhO"/>
</dbReference>
<evidence type="ECO:0000259" key="2">
    <source>
        <dbReference type="PROSITE" id="PS50206"/>
    </source>
</evidence>
<evidence type="ECO:0000256" key="1">
    <source>
        <dbReference type="SAM" id="MobiDB-lite"/>
    </source>
</evidence>
<dbReference type="PANTHER" id="PTHR43268">
    <property type="entry name" value="THIOSULFATE SULFURTRANSFERASE/RHODANESE-LIKE DOMAIN-CONTAINING PROTEIN 2"/>
    <property type="match status" value="1"/>
</dbReference>
<evidence type="ECO:0000313" key="4">
    <source>
        <dbReference type="Proteomes" id="UP001516023"/>
    </source>
</evidence>
<evidence type="ECO:0000313" key="3">
    <source>
        <dbReference type="EMBL" id="KAL3803125.1"/>
    </source>
</evidence>
<dbReference type="SMART" id="SM00450">
    <property type="entry name" value="RHOD"/>
    <property type="match status" value="1"/>
</dbReference>
<comment type="caution">
    <text evidence="3">The sequence shown here is derived from an EMBL/GenBank/DDBJ whole genome shotgun (WGS) entry which is preliminary data.</text>
</comment>